<sequence length="147" mass="16713">MKNCIIPSNFAQEGTIGGFLKVRNVIESGVIGIFMAILIFKVLPLPAQGKIYMGILILLPLVVLALIGINGLSLSSFIIDVISSKQAGRVFKAPTPKDRIYREQVLQRKKYQKIKQFKKNERKRKSIEQKDRKRSEKGNRKKTKRDS</sequence>
<keyword evidence="4" id="KW-1185">Reference proteome</keyword>
<keyword evidence="2" id="KW-0812">Transmembrane</keyword>
<evidence type="ECO:0000313" key="3">
    <source>
        <dbReference type="EMBL" id="SDB27507.1"/>
    </source>
</evidence>
<reference evidence="3 4" key="1">
    <citation type="submission" date="2016-10" db="EMBL/GenBank/DDBJ databases">
        <authorList>
            <person name="de Groot N.N."/>
        </authorList>
    </citation>
    <scope>NUCLEOTIDE SEQUENCE [LARGE SCALE GENOMIC DNA]</scope>
    <source>
        <strain evidence="3 4">DSM 3217</strain>
    </source>
</reference>
<evidence type="ECO:0000256" key="2">
    <source>
        <dbReference type="SAM" id="Phobius"/>
    </source>
</evidence>
<feature type="region of interest" description="Disordered" evidence="1">
    <location>
        <begin position="116"/>
        <end position="147"/>
    </location>
</feature>
<dbReference type="RefSeq" id="WP_090174254.1">
    <property type="nucleotide sequence ID" value="NZ_FMXR01000015.1"/>
</dbReference>
<feature type="compositionally biased region" description="Basic residues" evidence="1">
    <location>
        <begin position="116"/>
        <end position="125"/>
    </location>
</feature>
<feature type="compositionally biased region" description="Basic and acidic residues" evidence="1">
    <location>
        <begin position="126"/>
        <end position="138"/>
    </location>
</feature>
<accession>A0A1G6C3R3</accession>
<feature type="transmembrane region" description="Helical" evidence="2">
    <location>
        <begin position="51"/>
        <end position="79"/>
    </location>
</feature>
<evidence type="ECO:0000256" key="1">
    <source>
        <dbReference type="SAM" id="MobiDB-lite"/>
    </source>
</evidence>
<proteinExistence type="predicted"/>
<evidence type="ECO:0008006" key="5">
    <source>
        <dbReference type="Google" id="ProtNLM"/>
    </source>
</evidence>
<gene>
    <name evidence="3" type="ORF">SAMN02910417_02035</name>
</gene>
<evidence type="ECO:0000313" key="4">
    <source>
        <dbReference type="Proteomes" id="UP000199228"/>
    </source>
</evidence>
<keyword evidence="2" id="KW-1133">Transmembrane helix</keyword>
<dbReference type="AlphaFoldDB" id="A0A1G6C3R3"/>
<dbReference type="Proteomes" id="UP000199228">
    <property type="component" value="Unassembled WGS sequence"/>
</dbReference>
<organism evidence="3 4">
    <name type="scientific">Eubacterium oxidoreducens</name>
    <dbReference type="NCBI Taxonomy" id="1732"/>
    <lineage>
        <taxon>Bacteria</taxon>
        <taxon>Bacillati</taxon>
        <taxon>Bacillota</taxon>
        <taxon>Clostridia</taxon>
        <taxon>Eubacteriales</taxon>
        <taxon>Eubacteriaceae</taxon>
        <taxon>Eubacterium</taxon>
    </lineage>
</organism>
<keyword evidence="2" id="KW-0472">Membrane</keyword>
<dbReference type="STRING" id="1732.SAMN02910417_02035"/>
<feature type="transmembrane region" description="Helical" evidence="2">
    <location>
        <begin position="25"/>
        <end position="45"/>
    </location>
</feature>
<name>A0A1G6C3R3_EUBOX</name>
<dbReference type="EMBL" id="FMXR01000015">
    <property type="protein sequence ID" value="SDB27507.1"/>
    <property type="molecule type" value="Genomic_DNA"/>
</dbReference>
<protein>
    <recommendedName>
        <fullName evidence="5">PrgI family protein</fullName>
    </recommendedName>
</protein>